<name>A0A561UXS8_9ACTN</name>
<reference evidence="2 3" key="1">
    <citation type="submission" date="2019-06" db="EMBL/GenBank/DDBJ databases">
        <title>Sequencing the genomes of 1000 actinobacteria strains.</title>
        <authorList>
            <person name="Klenk H.-P."/>
        </authorList>
    </citation>
    <scope>NUCLEOTIDE SEQUENCE [LARGE SCALE GENOMIC DNA]</scope>
    <source>
        <strain evidence="2 3">DSM 42059</strain>
    </source>
</reference>
<protein>
    <recommendedName>
        <fullName evidence="4">DUF3800 domain-containing protein</fullName>
    </recommendedName>
</protein>
<dbReference type="AlphaFoldDB" id="A0A561UXS8"/>
<evidence type="ECO:0000313" key="2">
    <source>
        <dbReference type="EMBL" id="TWG04172.1"/>
    </source>
</evidence>
<gene>
    <name evidence="2" type="ORF">FHX80_112616</name>
</gene>
<proteinExistence type="predicted"/>
<dbReference type="RefSeq" id="WP_145764360.1">
    <property type="nucleotide sequence ID" value="NZ_VIWW01000001.1"/>
</dbReference>
<dbReference type="OrthoDB" id="5521286at2"/>
<comment type="caution">
    <text evidence="2">The sequence shown here is derived from an EMBL/GenBank/DDBJ whole genome shotgun (WGS) entry which is preliminary data.</text>
</comment>
<feature type="region of interest" description="Disordered" evidence="1">
    <location>
        <begin position="369"/>
        <end position="388"/>
    </location>
</feature>
<sequence>MNEYDRQPNPGTGLRGPRYARRNQIDPTADAGEYGRWVAADESGWDGDQLHGAPRSRYLSVGSVAISDADAESIVEEIRKATRLQAPELKFSGAFAGSKNGPRRPILSGLLAPGGALHGRASVYLIDKHYFVVAKLIDLFVEEKLYKQGRDIRGSGQARKMARSLFTEGPRALGAPLFDRLLASTVAFTSQKNRDQRVTPDDFFDVIEQAWTRSHRRNVTDTLALLRTTRQEATEYVRDAFEPNGTLPQALEPLIPTVRAVTEIWSRKLGRVNMLVDDQRALTDVNLDDIETDIRDRGHPEFRYLSRGLHLGHLRRGKSVEHPSLQLADLLSGAGYAVAERHAGVPNPAGDDLYSAVVPLIDQMSMLPHDEPAKVARPGAPSVTSRTG</sequence>
<evidence type="ECO:0000313" key="3">
    <source>
        <dbReference type="Proteomes" id="UP000318186"/>
    </source>
</evidence>
<evidence type="ECO:0008006" key="4">
    <source>
        <dbReference type="Google" id="ProtNLM"/>
    </source>
</evidence>
<dbReference type="EMBL" id="VIWW01000001">
    <property type="protein sequence ID" value="TWG04172.1"/>
    <property type="molecule type" value="Genomic_DNA"/>
</dbReference>
<accession>A0A561UXS8</accession>
<evidence type="ECO:0000256" key="1">
    <source>
        <dbReference type="SAM" id="MobiDB-lite"/>
    </source>
</evidence>
<feature type="region of interest" description="Disordered" evidence="1">
    <location>
        <begin position="1"/>
        <end position="23"/>
    </location>
</feature>
<organism evidence="2 3">
    <name type="scientific">Streptomyces brevispora</name>
    <dbReference type="NCBI Taxonomy" id="887462"/>
    <lineage>
        <taxon>Bacteria</taxon>
        <taxon>Bacillati</taxon>
        <taxon>Actinomycetota</taxon>
        <taxon>Actinomycetes</taxon>
        <taxon>Kitasatosporales</taxon>
        <taxon>Streptomycetaceae</taxon>
        <taxon>Streptomyces</taxon>
    </lineage>
</organism>
<dbReference type="Proteomes" id="UP000318186">
    <property type="component" value="Unassembled WGS sequence"/>
</dbReference>